<dbReference type="Proteomes" id="UP000316621">
    <property type="component" value="Chromosome 10"/>
</dbReference>
<accession>A0A4Y7L8N3</accession>
<evidence type="ECO:0000256" key="1">
    <source>
        <dbReference type="SAM" id="Phobius"/>
    </source>
</evidence>
<keyword evidence="1" id="KW-0472">Membrane</keyword>
<reference evidence="2 3" key="1">
    <citation type="journal article" date="2018" name="Science">
        <title>The opium poppy genome and morphinan production.</title>
        <authorList>
            <person name="Guo L."/>
            <person name="Winzer T."/>
            <person name="Yang X."/>
            <person name="Li Y."/>
            <person name="Ning Z."/>
            <person name="He Z."/>
            <person name="Teodor R."/>
            <person name="Lu Y."/>
            <person name="Bowser T.A."/>
            <person name="Graham I.A."/>
            <person name="Ye K."/>
        </authorList>
    </citation>
    <scope>NUCLEOTIDE SEQUENCE [LARGE SCALE GENOMIC DNA]</scope>
    <source>
        <strain evidence="3">cv. HN1</strain>
        <tissue evidence="2">Leaves</tissue>
    </source>
</reference>
<name>A0A4Y7L8N3_PAPSO</name>
<dbReference type="EMBL" id="CM010724">
    <property type="protein sequence ID" value="RZC81327.1"/>
    <property type="molecule type" value="Genomic_DNA"/>
</dbReference>
<proteinExistence type="predicted"/>
<sequence>MLIGGIATHLQRAQLTPKSKFARLDRIIPLKPFWGIRFVIAQLIYFILSILDRVYFLLVMSISSLSRLIDFIVHWS</sequence>
<evidence type="ECO:0000313" key="2">
    <source>
        <dbReference type="EMBL" id="RZC81327.1"/>
    </source>
</evidence>
<organism evidence="2 3">
    <name type="scientific">Papaver somniferum</name>
    <name type="common">Opium poppy</name>
    <dbReference type="NCBI Taxonomy" id="3469"/>
    <lineage>
        <taxon>Eukaryota</taxon>
        <taxon>Viridiplantae</taxon>
        <taxon>Streptophyta</taxon>
        <taxon>Embryophyta</taxon>
        <taxon>Tracheophyta</taxon>
        <taxon>Spermatophyta</taxon>
        <taxon>Magnoliopsida</taxon>
        <taxon>Ranunculales</taxon>
        <taxon>Papaveraceae</taxon>
        <taxon>Papaveroideae</taxon>
        <taxon>Papaver</taxon>
    </lineage>
</organism>
<dbReference type="AlphaFoldDB" id="A0A4Y7L8N3"/>
<dbReference type="Gramene" id="RZC81327">
    <property type="protein sequence ID" value="RZC81327"/>
    <property type="gene ID" value="C5167_043897"/>
</dbReference>
<gene>
    <name evidence="2" type="ORF">C5167_043897</name>
</gene>
<feature type="transmembrane region" description="Helical" evidence="1">
    <location>
        <begin position="28"/>
        <end position="48"/>
    </location>
</feature>
<keyword evidence="1" id="KW-1133">Transmembrane helix</keyword>
<keyword evidence="1" id="KW-0812">Transmembrane</keyword>
<evidence type="ECO:0000313" key="3">
    <source>
        <dbReference type="Proteomes" id="UP000316621"/>
    </source>
</evidence>
<keyword evidence="3" id="KW-1185">Reference proteome</keyword>
<protein>
    <submittedName>
        <fullName evidence="2">Uncharacterized protein</fullName>
    </submittedName>
</protein>